<dbReference type="Proteomes" id="UP000006051">
    <property type="component" value="Chromosome"/>
</dbReference>
<name>I4A216_ORNRL</name>
<evidence type="ECO:0000313" key="3">
    <source>
        <dbReference type="Proteomes" id="UP000006051"/>
    </source>
</evidence>
<keyword evidence="1" id="KW-1133">Transmembrane helix</keyword>
<dbReference type="KEGG" id="orh:Ornrh_1854"/>
<dbReference type="AlphaFoldDB" id="I4A216"/>
<reference evidence="2 3" key="1">
    <citation type="submission" date="2012-06" db="EMBL/GenBank/DDBJ databases">
        <title>The complete genome of Ornithobacterium rhinotracheale DSM 15997.</title>
        <authorList>
            <consortium name="US DOE Joint Genome Institute (JGI-PGF)"/>
            <person name="Lucas S."/>
            <person name="Copeland A."/>
            <person name="Lapidus A."/>
            <person name="Goodwin L."/>
            <person name="Pitluck S."/>
            <person name="Peters L."/>
            <person name="Mikhailova N."/>
            <person name="Teshima H."/>
            <person name="Kyrpides N."/>
            <person name="Mavromatis K."/>
            <person name="Pagani I."/>
            <person name="Ivanova N."/>
            <person name="Ovchinnikova G."/>
            <person name="Zeytun A."/>
            <person name="Detter J.C."/>
            <person name="Han C."/>
            <person name="Land M."/>
            <person name="Hauser L."/>
            <person name="Markowitz V."/>
            <person name="Cheng J.-F."/>
            <person name="Hugenholtz P."/>
            <person name="Woyke T."/>
            <person name="Wu D."/>
            <person name="Lang E."/>
            <person name="Kopitz M."/>
            <person name="Brambilla E."/>
            <person name="Klenk H.-P."/>
            <person name="Eisen J.A."/>
        </authorList>
    </citation>
    <scope>NUCLEOTIDE SEQUENCE [LARGE SCALE GENOMIC DNA]</scope>
    <source>
        <strain evidence="3">ATCC 51463 / DSM 15997 / CCUG 23171 / LMG 9086</strain>
    </source>
</reference>
<feature type="transmembrane region" description="Helical" evidence="1">
    <location>
        <begin position="41"/>
        <end position="59"/>
    </location>
</feature>
<accession>I4A216</accession>
<evidence type="ECO:0000313" key="2">
    <source>
        <dbReference type="EMBL" id="AFL98000.1"/>
    </source>
</evidence>
<dbReference type="RefSeq" id="WP_014791522.1">
    <property type="nucleotide sequence ID" value="NC_018016.1"/>
</dbReference>
<evidence type="ECO:0000256" key="1">
    <source>
        <dbReference type="SAM" id="Phobius"/>
    </source>
</evidence>
<sequence>MSSRENKNLLLSGVVFFLVFPLGYELVNRYLFNQENSLQDLLILSLVSTIFFVGVLYIWSQKRLKKESK</sequence>
<organism evidence="2 3">
    <name type="scientific">Ornithobacterium rhinotracheale (strain ATCC 51463 / DSM 15997 / CCUG 23171 / CIP 104009 / LMG 9086)</name>
    <dbReference type="NCBI Taxonomy" id="867902"/>
    <lineage>
        <taxon>Bacteria</taxon>
        <taxon>Pseudomonadati</taxon>
        <taxon>Bacteroidota</taxon>
        <taxon>Flavobacteriia</taxon>
        <taxon>Flavobacteriales</taxon>
        <taxon>Weeksellaceae</taxon>
        <taxon>Ornithobacterium</taxon>
    </lineage>
</organism>
<proteinExistence type="predicted"/>
<dbReference type="GeneID" id="71570535"/>
<keyword evidence="1" id="KW-0812">Transmembrane</keyword>
<protein>
    <submittedName>
        <fullName evidence="2">Uncharacterized protein</fullName>
    </submittedName>
</protein>
<keyword evidence="1" id="KW-0472">Membrane</keyword>
<keyword evidence="3" id="KW-1185">Reference proteome</keyword>
<dbReference type="STRING" id="867902.Ornrh_1854"/>
<dbReference type="EMBL" id="CP003283">
    <property type="protein sequence ID" value="AFL98000.1"/>
    <property type="molecule type" value="Genomic_DNA"/>
</dbReference>
<gene>
    <name evidence="2" type="ordered locus">Ornrh_1854</name>
</gene>
<dbReference type="HOGENOM" id="CLU_2771869_0_0_10"/>